<dbReference type="EMBL" id="MIKG01000004">
    <property type="protein sequence ID" value="RAO66858.1"/>
    <property type="molecule type" value="Genomic_DNA"/>
</dbReference>
<feature type="region of interest" description="Disordered" evidence="1">
    <location>
        <begin position="1"/>
        <end position="32"/>
    </location>
</feature>
<feature type="region of interest" description="Disordered" evidence="1">
    <location>
        <begin position="617"/>
        <end position="745"/>
    </location>
</feature>
<feature type="region of interest" description="Disordered" evidence="1">
    <location>
        <begin position="207"/>
        <end position="339"/>
    </location>
</feature>
<dbReference type="AlphaFoldDB" id="A0A364KTI2"/>
<evidence type="ECO:0000313" key="3">
    <source>
        <dbReference type="Proteomes" id="UP000249363"/>
    </source>
</evidence>
<dbReference type="STRING" id="1196081.A0A364KTI2"/>
<protein>
    <submittedName>
        <fullName evidence="2">Uncharacterized protein</fullName>
    </submittedName>
</protein>
<dbReference type="InterPro" id="IPR029005">
    <property type="entry name" value="LIM-bd/SEUSS"/>
</dbReference>
<reference evidence="2 3" key="1">
    <citation type="journal article" date="2017" name="Biotechnol. Biofuels">
        <title>Differential beta-glucosidase expression as a function of carbon source availability in Talaromyces amestolkiae: a genomic and proteomic approach.</title>
        <authorList>
            <person name="de Eugenio L.I."/>
            <person name="Mendez-Liter J.A."/>
            <person name="Nieto-Dominguez M."/>
            <person name="Alonso L."/>
            <person name="Gil-Munoz J."/>
            <person name="Barriuso J."/>
            <person name="Prieto A."/>
            <person name="Martinez M.J."/>
        </authorList>
    </citation>
    <scope>NUCLEOTIDE SEQUENCE [LARGE SCALE GENOMIC DNA]</scope>
    <source>
        <strain evidence="2 3">CIB</strain>
    </source>
</reference>
<dbReference type="Proteomes" id="UP000249363">
    <property type="component" value="Unassembled WGS sequence"/>
</dbReference>
<feature type="compositionally biased region" description="Low complexity" evidence="1">
    <location>
        <begin position="222"/>
        <end position="334"/>
    </location>
</feature>
<dbReference type="GeneID" id="63792086"/>
<evidence type="ECO:0000256" key="1">
    <source>
        <dbReference type="SAM" id="MobiDB-lite"/>
    </source>
</evidence>
<accession>A0A364KTI2</accession>
<keyword evidence="3" id="KW-1185">Reference proteome</keyword>
<proteinExistence type="predicted"/>
<comment type="caution">
    <text evidence="2">The sequence shown here is derived from an EMBL/GenBank/DDBJ whole genome shotgun (WGS) entry which is preliminary data.</text>
</comment>
<sequence>MMTQPFPAHQGIPQHPGVPPGHPMAQPQHPNMVQPGMVQHMHPGVSAAGGPQVSQPGPMMAGMPPGATTGPGGPVPNAHALQHLNPAAQAHLLQQQPYGMNVSNNNQLLQQQAMVRQQRMLQQQHLAQQQQHHAGGIPVSMPAGTQGLNQAQLSAMQNPNMRGPVNMMHFQQQMQHMPPNIQQQQQYLAMQAQAQAQAAAAQAQAAAQANSQQGQHTPQQRAAAVPPQSVTPQPQQGPQGPPGSATPSQQSNPPQHSTPQPPSHQGSQPPQSTPNPQHQQIPQAQQAMAQQQSQQQAQVNQQQQQVQQPQAQPQNGQPQVTQAQQAQLNQQQQAMATPEQLKLQQQMMIEQQRRAASMNSFLQNKGQLTHYVNSYFETLSTFQSNGEDADLVYWQEVVNKYYNTTFQPMTGQPWGVLRQGVLTAGTGSKSFEVNATILPRYYVTLFNNGIRRIQTHMEATQEFVPSNGYRVVYSPKASFIYWFANDCQLFVNGSLKVLVNPDYKFDLVDISVTGFREFIPRSLLQQPEPIDQKPSPRVAKNASKRMQKQQLAPPIISPPESLVNENGLPHSVQCFLEIAEPLSYMTSLISHSASNPHKSANELLRDVTALISQSGMNPGALQAQGQRTPSLNGPSQFASPSVVNMGLPGAQASPHLGHSAHPSPAQNHLMGPGMIPQQSQGSLAANGSQGASANTSPNVSNKRRRASTVKTEGDDGVEVNGAGPTGAAKVRASPKVGGKRHKGTA</sequence>
<feature type="compositionally biased region" description="Polar residues" evidence="1">
    <location>
        <begin position="623"/>
        <end position="642"/>
    </location>
</feature>
<evidence type="ECO:0000313" key="2">
    <source>
        <dbReference type="EMBL" id="RAO66858.1"/>
    </source>
</evidence>
<organism evidence="2 3">
    <name type="scientific">Talaromyces amestolkiae</name>
    <dbReference type="NCBI Taxonomy" id="1196081"/>
    <lineage>
        <taxon>Eukaryota</taxon>
        <taxon>Fungi</taxon>
        <taxon>Dikarya</taxon>
        <taxon>Ascomycota</taxon>
        <taxon>Pezizomycotina</taxon>
        <taxon>Eurotiomycetes</taxon>
        <taxon>Eurotiomycetidae</taxon>
        <taxon>Eurotiales</taxon>
        <taxon>Trichocomaceae</taxon>
        <taxon>Talaromyces</taxon>
        <taxon>Talaromyces sect. Talaromyces</taxon>
    </lineage>
</organism>
<feature type="compositionally biased region" description="Polar residues" evidence="1">
    <location>
        <begin position="676"/>
        <end position="700"/>
    </location>
</feature>
<dbReference type="PANTHER" id="PTHR10378">
    <property type="entry name" value="LIM DOMAIN-BINDING PROTEIN"/>
    <property type="match status" value="1"/>
</dbReference>
<dbReference type="OrthoDB" id="774557at2759"/>
<dbReference type="Pfam" id="PF01803">
    <property type="entry name" value="LIM_bind"/>
    <property type="match status" value="1"/>
</dbReference>
<name>A0A364KTI2_TALAM</name>
<gene>
    <name evidence="2" type="ORF">BHQ10_002870</name>
</gene>
<dbReference type="RefSeq" id="XP_040731374.1">
    <property type="nucleotide sequence ID" value="XM_040875063.1"/>
</dbReference>